<feature type="non-terminal residue" evidence="2">
    <location>
        <position position="1"/>
    </location>
</feature>
<keyword evidence="3" id="KW-1185">Reference proteome</keyword>
<gene>
    <name evidence="2" type="ORF">NA56DRAFT_546385</name>
</gene>
<proteinExistence type="predicted"/>
<organism evidence="2 3">
    <name type="scientific">Hyaloscypha hepaticicola</name>
    <dbReference type="NCBI Taxonomy" id="2082293"/>
    <lineage>
        <taxon>Eukaryota</taxon>
        <taxon>Fungi</taxon>
        <taxon>Dikarya</taxon>
        <taxon>Ascomycota</taxon>
        <taxon>Pezizomycotina</taxon>
        <taxon>Leotiomycetes</taxon>
        <taxon>Helotiales</taxon>
        <taxon>Hyaloscyphaceae</taxon>
        <taxon>Hyaloscypha</taxon>
    </lineage>
</organism>
<reference evidence="2 3" key="1">
    <citation type="submission" date="2016-05" db="EMBL/GenBank/DDBJ databases">
        <title>A degradative enzymes factory behind the ericoid mycorrhizal symbiosis.</title>
        <authorList>
            <consortium name="DOE Joint Genome Institute"/>
            <person name="Martino E."/>
            <person name="Morin E."/>
            <person name="Grelet G."/>
            <person name="Kuo A."/>
            <person name="Kohler A."/>
            <person name="Daghino S."/>
            <person name="Barry K."/>
            <person name="Choi C."/>
            <person name="Cichocki N."/>
            <person name="Clum A."/>
            <person name="Copeland A."/>
            <person name="Hainaut M."/>
            <person name="Haridas S."/>
            <person name="Labutti K."/>
            <person name="Lindquist E."/>
            <person name="Lipzen A."/>
            <person name="Khouja H.-R."/>
            <person name="Murat C."/>
            <person name="Ohm R."/>
            <person name="Olson A."/>
            <person name="Spatafora J."/>
            <person name="Veneault-Fourrey C."/>
            <person name="Henrissat B."/>
            <person name="Grigoriev I."/>
            <person name="Martin F."/>
            <person name="Perotto S."/>
        </authorList>
    </citation>
    <scope>NUCLEOTIDE SEQUENCE [LARGE SCALE GENOMIC DNA]</scope>
    <source>
        <strain evidence="2 3">UAMH 7357</strain>
    </source>
</reference>
<sequence length="168" mass="19940">PAAAINPMNYVPELRCEFEFVGCHLSFHPTQIEPYISHTVSHFLGHLPPLRTICIFCNRIFEDPNDPVANWTRRMRHIADHYRQSARFVHSRPDFLLINHMRSKRIMSSEDYKWATMHSERPHCDGLVDRSYRTPEMKRKEEKLIAEPHDLEKEARHRRRNASKAKGK</sequence>
<feature type="compositionally biased region" description="Basic and acidic residues" evidence="1">
    <location>
        <begin position="131"/>
        <end position="155"/>
    </location>
</feature>
<protein>
    <submittedName>
        <fullName evidence="2">Uncharacterized protein</fullName>
    </submittedName>
</protein>
<evidence type="ECO:0000313" key="3">
    <source>
        <dbReference type="Proteomes" id="UP000235672"/>
    </source>
</evidence>
<dbReference type="OrthoDB" id="409136at2759"/>
<accession>A0A2J6QC58</accession>
<evidence type="ECO:0000313" key="2">
    <source>
        <dbReference type="EMBL" id="PMD23847.1"/>
    </source>
</evidence>
<feature type="compositionally biased region" description="Basic residues" evidence="1">
    <location>
        <begin position="156"/>
        <end position="168"/>
    </location>
</feature>
<dbReference type="AlphaFoldDB" id="A0A2J6QC58"/>
<feature type="non-terminal residue" evidence="2">
    <location>
        <position position="168"/>
    </location>
</feature>
<dbReference type="STRING" id="1745343.A0A2J6QC58"/>
<name>A0A2J6QC58_9HELO</name>
<dbReference type="Proteomes" id="UP000235672">
    <property type="component" value="Unassembled WGS sequence"/>
</dbReference>
<dbReference type="EMBL" id="KZ613474">
    <property type="protein sequence ID" value="PMD23847.1"/>
    <property type="molecule type" value="Genomic_DNA"/>
</dbReference>
<feature type="region of interest" description="Disordered" evidence="1">
    <location>
        <begin position="131"/>
        <end position="168"/>
    </location>
</feature>
<evidence type="ECO:0000256" key="1">
    <source>
        <dbReference type="SAM" id="MobiDB-lite"/>
    </source>
</evidence>